<dbReference type="Proteomes" id="UP000259211">
    <property type="component" value="Unassembled WGS sequence"/>
</dbReference>
<accession>A0A3E2DCU7</accession>
<dbReference type="Gene3D" id="3.30.2010.20">
    <property type="match status" value="1"/>
</dbReference>
<dbReference type="InterPro" id="IPR038555">
    <property type="entry name" value="Zincin_1_sf"/>
</dbReference>
<dbReference type="CDD" id="cd12954">
    <property type="entry name" value="MMP_TTHA0227_like_1"/>
    <property type="match status" value="1"/>
</dbReference>
<evidence type="ECO:0000313" key="2">
    <source>
        <dbReference type="Proteomes" id="UP000259211"/>
    </source>
</evidence>
<dbReference type="Pfam" id="PF06262">
    <property type="entry name" value="Zincin_1"/>
    <property type="match status" value="1"/>
</dbReference>
<dbReference type="InterPro" id="IPR010428">
    <property type="entry name" value="Zincin_1"/>
</dbReference>
<name>A0A3E2DCU7_9ACTN</name>
<dbReference type="SUPFAM" id="SSF55486">
    <property type="entry name" value="Metalloproteases ('zincins'), catalytic domain"/>
    <property type="match status" value="1"/>
</dbReference>
<dbReference type="EMBL" id="NOWI01000009">
    <property type="protein sequence ID" value="RFT42994.1"/>
    <property type="molecule type" value="Genomic_DNA"/>
</dbReference>
<reference evidence="1 2" key="1">
    <citation type="submission" date="2017-07" db="EMBL/GenBank/DDBJ databases">
        <authorList>
            <person name="Sun Z.S."/>
            <person name="Albrecht U."/>
            <person name="Echele G."/>
            <person name="Lee C.C."/>
        </authorList>
    </citation>
    <scope>NUCLEOTIDE SEQUENCE [LARGE SCALE GENOMIC DNA]</scope>
    <source>
        <strain evidence="1 2">P16-029</strain>
    </source>
</reference>
<comment type="caution">
    <text evidence="1">The sequence shown here is derived from an EMBL/GenBank/DDBJ whole genome shotgun (WGS) entry which is preliminary data.</text>
</comment>
<protein>
    <recommendedName>
        <fullName evidence="3">Peptidase</fullName>
    </recommendedName>
</protein>
<evidence type="ECO:0000313" key="1">
    <source>
        <dbReference type="EMBL" id="RFT42994.1"/>
    </source>
</evidence>
<gene>
    <name evidence="1" type="ORF">CHT91_10650</name>
</gene>
<organism evidence="1 2">
    <name type="scientific">Cutibacterium avidum</name>
    <dbReference type="NCBI Taxonomy" id="33010"/>
    <lineage>
        <taxon>Bacteria</taxon>
        <taxon>Bacillati</taxon>
        <taxon>Actinomycetota</taxon>
        <taxon>Actinomycetes</taxon>
        <taxon>Propionibacteriales</taxon>
        <taxon>Propionibacteriaceae</taxon>
        <taxon>Cutibacterium</taxon>
    </lineage>
</organism>
<dbReference type="AlphaFoldDB" id="A0A3E2DCU7"/>
<proteinExistence type="predicted"/>
<evidence type="ECO:0008006" key="3">
    <source>
        <dbReference type="Google" id="ProtNLM"/>
    </source>
</evidence>
<sequence>MSKRRNRHGRGQRGPVVLPRVYGGRIDRIDPTDAEFFTACLAEAVRQVQRSCPGILDNVIVGAEDVPTMPGWTEERVPLSSAVDGSDDSPARVVIYRRPLELRTASRRGLAILVHRTLVEQLSALTGLPVEKIDPDIDD</sequence>
<dbReference type="RefSeq" id="WP_117189671.1">
    <property type="nucleotide sequence ID" value="NZ_AP024308.1"/>
</dbReference>